<evidence type="ECO:0000313" key="1">
    <source>
        <dbReference type="EMBL" id="KZD06123.1"/>
    </source>
</evidence>
<accession>A0ABR5Y4Y8</accession>
<evidence type="ECO:0000313" key="2">
    <source>
        <dbReference type="Proteomes" id="UP000076167"/>
    </source>
</evidence>
<dbReference type="SUPFAM" id="SSF52467">
    <property type="entry name" value="DHS-like NAD/FAD-binding domain"/>
    <property type="match status" value="1"/>
</dbReference>
<proteinExistence type="predicted"/>
<protein>
    <recommendedName>
        <fullName evidence="3">SIR2-like domain-containing protein</fullName>
    </recommendedName>
</protein>
<keyword evidence="2" id="KW-1185">Reference proteome</keyword>
<dbReference type="Proteomes" id="UP000076167">
    <property type="component" value="Unassembled WGS sequence"/>
</dbReference>
<dbReference type="EMBL" id="LPXL01000008">
    <property type="protein sequence ID" value="KZD06123.1"/>
    <property type="molecule type" value="Genomic_DNA"/>
</dbReference>
<name>A0ABR5Y4Y8_9PROT</name>
<comment type="caution">
    <text evidence="1">The sequence shown here is derived from an EMBL/GenBank/DDBJ whole genome shotgun (WGS) entry which is preliminary data.</text>
</comment>
<sequence length="343" mass="38098">MCFMSLEEISTIAQNCIQHNPTIVLGSGASIPHQIRGMGSLADYLHNNIDVEDPKEKPIWTQIQTALDNGEGLEEALQKTAAPPAMIKKIVHLTWEAIAKDDLALLQRAAVGKEIFPLSDLIRTLFKSTNNTVNIVTPNYDRVAEYATDVAEFIHATGFTPGLIRRREGADTILVRKGNSPARTVRIWKVHGSLDWFEGDNGTVISLPLSQHLPDGYSPLIVTPGVSKYERTHDEPFRSVIQGADAALGRAGAFLCVGYGFRDTHIQPKLVERCRQRNVPIVVLAQTLTDETKHFLRNNAGSAYLAMEDCDEGTRIYRPESPNGDVVRGQKIWTFEEFNKLVL</sequence>
<gene>
    <name evidence="1" type="ORF">AUP40_10975</name>
</gene>
<evidence type="ECO:0008006" key="3">
    <source>
        <dbReference type="Google" id="ProtNLM"/>
    </source>
</evidence>
<dbReference type="InterPro" id="IPR029035">
    <property type="entry name" value="DHS-like_NAD/FAD-binding_dom"/>
</dbReference>
<reference evidence="1 2" key="1">
    <citation type="submission" date="2015-12" db="EMBL/GenBank/DDBJ databases">
        <title>Genome sequence of Thalassospira xiamenensis MCCC 1A03005.</title>
        <authorList>
            <person name="Lu L."/>
            <person name="Lai Q."/>
            <person name="Shao Z."/>
            <person name="Qian P."/>
        </authorList>
    </citation>
    <scope>NUCLEOTIDE SEQUENCE [LARGE SCALE GENOMIC DNA]</scope>
    <source>
        <strain evidence="1 2">MCCC 1A03005</strain>
    </source>
</reference>
<dbReference type="Pfam" id="PF13289">
    <property type="entry name" value="SIR2_2"/>
    <property type="match status" value="1"/>
</dbReference>
<organism evidence="1 2">
    <name type="scientific">Thalassospira xiamenensis</name>
    <dbReference type="NCBI Taxonomy" id="220697"/>
    <lineage>
        <taxon>Bacteria</taxon>
        <taxon>Pseudomonadati</taxon>
        <taxon>Pseudomonadota</taxon>
        <taxon>Alphaproteobacteria</taxon>
        <taxon>Rhodospirillales</taxon>
        <taxon>Thalassospiraceae</taxon>
        <taxon>Thalassospira</taxon>
    </lineage>
</organism>